<protein>
    <submittedName>
        <fullName evidence="2">Uncharacterized protein</fullName>
    </submittedName>
</protein>
<comment type="caution">
    <text evidence="2">The sequence shown here is derived from an EMBL/GenBank/DDBJ whole genome shotgun (WGS) entry which is preliminary data.</text>
</comment>
<organism evidence="2 3">
    <name type="scientific">Aquipuribacter hungaricus</name>
    <dbReference type="NCBI Taxonomy" id="545624"/>
    <lineage>
        <taxon>Bacteria</taxon>
        <taxon>Bacillati</taxon>
        <taxon>Actinomycetota</taxon>
        <taxon>Actinomycetes</taxon>
        <taxon>Micrococcales</taxon>
        <taxon>Intrasporangiaceae</taxon>
        <taxon>Aquipuribacter</taxon>
    </lineage>
</organism>
<evidence type="ECO:0000256" key="1">
    <source>
        <dbReference type="SAM" id="SignalP"/>
    </source>
</evidence>
<keyword evidence="3" id="KW-1185">Reference proteome</keyword>
<dbReference type="EMBL" id="JBHRWW010000003">
    <property type="protein sequence ID" value="MFC3687843.1"/>
    <property type="molecule type" value="Genomic_DNA"/>
</dbReference>
<accession>A0ABV7WDE2</accession>
<name>A0ABV7WDE2_9MICO</name>
<feature type="signal peptide" evidence="1">
    <location>
        <begin position="1"/>
        <end position="28"/>
    </location>
</feature>
<proteinExistence type="predicted"/>
<keyword evidence="1" id="KW-0732">Signal</keyword>
<feature type="chain" id="PRO_5046438062" evidence="1">
    <location>
        <begin position="29"/>
        <end position="45"/>
    </location>
</feature>
<evidence type="ECO:0000313" key="3">
    <source>
        <dbReference type="Proteomes" id="UP001595685"/>
    </source>
</evidence>
<evidence type="ECO:0000313" key="2">
    <source>
        <dbReference type="EMBL" id="MFC3687843.1"/>
    </source>
</evidence>
<reference evidence="3" key="1">
    <citation type="journal article" date="2019" name="Int. J. Syst. Evol. Microbiol.">
        <title>The Global Catalogue of Microorganisms (GCM) 10K type strain sequencing project: providing services to taxonomists for standard genome sequencing and annotation.</title>
        <authorList>
            <consortium name="The Broad Institute Genomics Platform"/>
            <consortium name="The Broad Institute Genome Sequencing Center for Infectious Disease"/>
            <person name="Wu L."/>
            <person name="Ma J."/>
        </authorList>
    </citation>
    <scope>NUCLEOTIDE SEQUENCE [LARGE SCALE GENOMIC DNA]</scope>
    <source>
        <strain evidence="3">NCAIM B.02333</strain>
    </source>
</reference>
<dbReference type="RefSeq" id="WP_340289939.1">
    <property type="nucleotide sequence ID" value="NZ_JBBEOI010000013.1"/>
</dbReference>
<gene>
    <name evidence="2" type="ORF">ACFOLH_05750</name>
</gene>
<dbReference type="Proteomes" id="UP001595685">
    <property type="component" value="Unassembled WGS sequence"/>
</dbReference>
<sequence>MPSTPVRALIALAASALLVLGAAGAATASAPETATFGPGPVCCAG</sequence>